<dbReference type="HOGENOM" id="CLU_2709070_0_0_1"/>
<dbReference type="EnsemblPlants" id="OPUNC02G25560.1">
    <property type="protein sequence ID" value="OPUNC02G25560.1"/>
    <property type="gene ID" value="OPUNC02G25560"/>
</dbReference>
<reference evidence="2" key="1">
    <citation type="submission" date="2015-04" db="UniProtKB">
        <authorList>
            <consortium name="EnsemblPlants"/>
        </authorList>
    </citation>
    <scope>IDENTIFICATION</scope>
</reference>
<organism evidence="2">
    <name type="scientific">Oryza punctata</name>
    <name type="common">Red rice</name>
    <dbReference type="NCBI Taxonomy" id="4537"/>
    <lineage>
        <taxon>Eukaryota</taxon>
        <taxon>Viridiplantae</taxon>
        <taxon>Streptophyta</taxon>
        <taxon>Embryophyta</taxon>
        <taxon>Tracheophyta</taxon>
        <taxon>Spermatophyta</taxon>
        <taxon>Magnoliopsida</taxon>
        <taxon>Liliopsida</taxon>
        <taxon>Poales</taxon>
        <taxon>Poaceae</taxon>
        <taxon>BOP clade</taxon>
        <taxon>Oryzoideae</taxon>
        <taxon>Oryzeae</taxon>
        <taxon>Oryzinae</taxon>
        <taxon>Oryza</taxon>
    </lineage>
</organism>
<proteinExistence type="predicted"/>
<sequence>MAEAIENAERNKRLTCCQKSEEESNVHGPTPRHLRARPPQASVQPSHPLSFRYYLCAQVTGRPDDGDGEPSHA</sequence>
<dbReference type="Proteomes" id="UP000026962">
    <property type="component" value="Chromosome 2"/>
</dbReference>
<name>A0A0E0K3L6_ORYPU</name>
<dbReference type="AlphaFoldDB" id="A0A0E0K3L6"/>
<accession>A0A0E0K3L6</accession>
<dbReference type="Gramene" id="OPUNC02G25560.1">
    <property type="protein sequence ID" value="OPUNC02G25560.1"/>
    <property type="gene ID" value="OPUNC02G25560"/>
</dbReference>
<evidence type="ECO:0000313" key="2">
    <source>
        <dbReference type="EnsemblPlants" id="OPUNC02G25560.1"/>
    </source>
</evidence>
<evidence type="ECO:0000313" key="3">
    <source>
        <dbReference type="Proteomes" id="UP000026962"/>
    </source>
</evidence>
<protein>
    <submittedName>
        <fullName evidence="2">Uncharacterized protein</fullName>
    </submittedName>
</protein>
<keyword evidence="3" id="KW-1185">Reference proteome</keyword>
<reference evidence="2" key="2">
    <citation type="submission" date="2018-05" db="EMBL/GenBank/DDBJ databases">
        <title>OpunRS2 (Oryza punctata Reference Sequence Version 2).</title>
        <authorList>
            <person name="Zhang J."/>
            <person name="Kudrna D."/>
            <person name="Lee S."/>
            <person name="Talag J."/>
            <person name="Welchert J."/>
            <person name="Wing R.A."/>
        </authorList>
    </citation>
    <scope>NUCLEOTIDE SEQUENCE [LARGE SCALE GENOMIC DNA]</scope>
</reference>
<feature type="region of interest" description="Disordered" evidence="1">
    <location>
        <begin position="1"/>
        <end position="46"/>
    </location>
</feature>
<evidence type="ECO:0000256" key="1">
    <source>
        <dbReference type="SAM" id="MobiDB-lite"/>
    </source>
</evidence>